<feature type="transmembrane region" description="Helical" evidence="1">
    <location>
        <begin position="84"/>
        <end position="108"/>
    </location>
</feature>
<dbReference type="PROSITE" id="PS51257">
    <property type="entry name" value="PROKAR_LIPOPROTEIN"/>
    <property type="match status" value="1"/>
</dbReference>
<reference evidence="3" key="1">
    <citation type="journal article" date="2019" name="Int. J. Syst. Evol. Microbiol.">
        <title>The Global Catalogue of Microorganisms (GCM) 10K type strain sequencing project: providing services to taxonomists for standard genome sequencing and annotation.</title>
        <authorList>
            <consortium name="The Broad Institute Genomics Platform"/>
            <consortium name="The Broad Institute Genome Sequencing Center for Infectious Disease"/>
            <person name="Wu L."/>
            <person name="Ma J."/>
        </authorList>
    </citation>
    <scope>NUCLEOTIDE SEQUENCE [LARGE SCALE GENOMIC DNA]</scope>
    <source>
        <strain evidence="3">KCTC 42423</strain>
    </source>
</reference>
<protein>
    <submittedName>
        <fullName evidence="2">Uncharacterized protein</fullName>
    </submittedName>
</protein>
<dbReference type="RefSeq" id="WP_378254092.1">
    <property type="nucleotide sequence ID" value="NZ_JBHSJV010000001.1"/>
</dbReference>
<keyword evidence="1" id="KW-0812">Transmembrane</keyword>
<accession>A0ABW5NGD5</accession>
<keyword evidence="1" id="KW-0472">Membrane</keyword>
<keyword evidence="3" id="KW-1185">Reference proteome</keyword>
<evidence type="ECO:0000313" key="2">
    <source>
        <dbReference type="EMBL" id="MFD2593475.1"/>
    </source>
</evidence>
<comment type="caution">
    <text evidence="2">The sequence shown here is derived from an EMBL/GenBank/DDBJ whole genome shotgun (WGS) entry which is preliminary data.</text>
</comment>
<keyword evidence="1" id="KW-1133">Transmembrane helix</keyword>
<name>A0ABW5NGD5_9FLAO</name>
<evidence type="ECO:0000313" key="3">
    <source>
        <dbReference type="Proteomes" id="UP001597459"/>
    </source>
</evidence>
<evidence type="ECO:0000256" key="1">
    <source>
        <dbReference type="SAM" id="Phobius"/>
    </source>
</evidence>
<proteinExistence type="predicted"/>
<organism evidence="2 3">
    <name type="scientific">Aquimarina hainanensis</name>
    <dbReference type="NCBI Taxonomy" id="1578017"/>
    <lineage>
        <taxon>Bacteria</taxon>
        <taxon>Pseudomonadati</taxon>
        <taxon>Bacteroidota</taxon>
        <taxon>Flavobacteriia</taxon>
        <taxon>Flavobacteriales</taxon>
        <taxon>Flavobacteriaceae</taxon>
        <taxon>Aquimarina</taxon>
    </lineage>
</organism>
<sequence length="155" mass="17207">MKTISITIISLLISCTIFSQKRAIKITHHILQKEIIIKENKRIKIKTTGGDKISGRFKIENNSIIIKGTQIEISDIETIKRNPLLLSILITGLFTYGGALMLGFGALIGALVNPSAFLLAIPATGMIYIGAKSPNFNRKFKRDKNWRVEIITPSI</sequence>
<feature type="transmembrane region" description="Helical" evidence="1">
    <location>
        <begin position="114"/>
        <end position="131"/>
    </location>
</feature>
<dbReference type="Proteomes" id="UP001597459">
    <property type="component" value="Unassembled WGS sequence"/>
</dbReference>
<gene>
    <name evidence="2" type="ORF">ACFSTE_21740</name>
</gene>
<dbReference type="EMBL" id="JBHULX010000048">
    <property type="protein sequence ID" value="MFD2593475.1"/>
    <property type="molecule type" value="Genomic_DNA"/>
</dbReference>